<organism evidence="1 2">
    <name type="scientific">Mycoplasmopsis bovis</name>
    <name type="common">Mycoplasma bovis</name>
    <dbReference type="NCBI Taxonomy" id="28903"/>
    <lineage>
        <taxon>Bacteria</taxon>
        <taxon>Bacillati</taxon>
        <taxon>Mycoplasmatota</taxon>
        <taxon>Mycoplasmoidales</taxon>
        <taxon>Metamycoplasmataceae</taxon>
        <taxon>Mycoplasmopsis</taxon>
    </lineage>
</organism>
<accession>A0ABY8RWR2</accession>
<evidence type="ECO:0000313" key="2">
    <source>
        <dbReference type="Proteomes" id="UP000596039"/>
    </source>
</evidence>
<reference evidence="1 2" key="1">
    <citation type="journal article" date="2020" name="Vet. Res.">
        <title>Phylogenomic analysis of Mycoplasma bovis from Belgian veal, dairy and beef herds.</title>
        <authorList>
            <person name="Bokma J."/>
            <person name="Vereecke N."/>
            <person name="De Bleecker K."/>
            <person name="Callens J."/>
            <person name="Ribbens S."/>
            <person name="Nauwynck H."/>
            <person name="Haesebrouck F."/>
            <person name="Theuns S."/>
            <person name="Boyen F."/>
            <person name="Pardon B."/>
        </authorList>
    </citation>
    <scope>NUCLEOTIDE SEQUENCE [LARGE SCALE GENOMIC DNA]</scope>
    <source>
        <strain evidence="1 2">Mb222</strain>
    </source>
</reference>
<gene>
    <name evidence="1" type="ORF">HYD69_04125</name>
</gene>
<dbReference type="Proteomes" id="UP000596039">
    <property type="component" value="Chromosome"/>
</dbReference>
<keyword evidence="2" id="KW-1185">Reference proteome</keyword>
<protein>
    <recommendedName>
        <fullName evidence="3">VRR-NUC domain-containing protein</fullName>
    </recommendedName>
</protein>
<evidence type="ECO:0000313" key="1">
    <source>
        <dbReference type="EMBL" id="WHO15157.1"/>
    </source>
</evidence>
<dbReference type="EMBL" id="CP058496">
    <property type="protein sequence ID" value="WHO15157.1"/>
    <property type="molecule type" value="Genomic_DNA"/>
</dbReference>
<sequence>MAKEKNLENKIKAKLKKHNLNYLKIHGGIYQVSGRPDLLIFNNFNTYAMELKSDFKISKPSKLQVSQANAHKNNLIWLFVDTNNYKEIVDAVINNNINYLKHIAQKQLEYWMDYFNNEKTI</sequence>
<dbReference type="RefSeq" id="WP_115266398.1">
    <property type="nucleotide sequence ID" value="NZ_CP022586.1"/>
</dbReference>
<name>A0ABY8RWR2_MYCBV</name>
<dbReference type="InterPro" id="IPR011856">
    <property type="entry name" value="tRNA_endonuc-like_dom_sf"/>
</dbReference>
<dbReference type="Gene3D" id="3.40.1350.10">
    <property type="match status" value="1"/>
</dbReference>
<proteinExistence type="predicted"/>
<evidence type="ECO:0008006" key="3">
    <source>
        <dbReference type="Google" id="ProtNLM"/>
    </source>
</evidence>